<dbReference type="PANTHER" id="PTHR10257">
    <property type="entry name" value="SERINE/THREONINE PROTEIN PHOSPHATASE 2A PP2A REGULATORY SUBUNIT B"/>
    <property type="match status" value="1"/>
</dbReference>
<dbReference type="GO" id="GO:0007165">
    <property type="term" value="P:signal transduction"/>
    <property type="evidence" value="ECO:0007669"/>
    <property type="project" value="InterPro"/>
</dbReference>
<sequence>MVYNAMKMFMEINPQLFDECSHEYNERQNSAEQRERARKERWEKLAEQAKDRQNGVPAPPPPADIPVYVDEVDTITEDSQNRLQSLKLDDSGSVKERRSSTVSLHA</sequence>
<evidence type="ECO:0000313" key="2">
    <source>
        <dbReference type="EMBL" id="GMG34485.1"/>
    </source>
</evidence>
<dbReference type="Pfam" id="PF01603">
    <property type="entry name" value="B56"/>
    <property type="match status" value="1"/>
</dbReference>
<evidence type="ECO:0000256" key="1">
    <source>
        <dbReference type="SAM" id="MobiDB-lite"/>
    </source>
</evidence>
<accession>A0AAN5C1U6</accession>
<dbReference type="PANTHER" id="PTHR10257:SF3">
    <property type="entry name" value="SERINE_THREONINE-PROTEIN PHOSPHATASE 2A 56 KDA REGULATORY SUBUNIT GAMMA ISOFORM"/>
    <property type="match status" value="1"/>
</dbReference>
<dbReference type="GO" id="GO:0019888">
    <property type="term" value="F:protein phosphatase regulator activity"/>
    <property type="evidence" value="ECO:0007669"/>
    <property type="project" value="InterPro"/>
</dbReference>
<dbReference type="Proteomes" id="UP001165205">
    <property type="component" value="Unassembled WGS sequence"/>
</dbReference>
<name>A0AAN5C1U6_ASPOZ</name>
<dbReference type="InterPro" id="IPR002554">
    <property type="entry name" value="PP2A_B56"/>
</dbReference>
<proteinExistence type="predicted"/>
<reference evidence="2" key="1">
    <citation type="submission" date="2023-04" db="EMBL/GenBank/DDBJ databases">
        <title>Aspergillus oryzae NBRC 4228.</title>
        <authorList>
            <person name="Ichikawa N."/>
            <person name="Sato H."/>
            <person name="Tonouchi N."/>
        </authorList>
    </citation>
    <scope>NUCLEOTIDE SEQUENCE</scope>
    <source>
        <strain evidence="2">NBRC 4228</strain>
    </source>
</reference>
<comment type="caution">
    <text evidence="2">The sequence shown here is derived from an EMBL/GenBank/DDBJ whole genome shotgun (WGS) entry which is preliminary data.</text>
</comment>
<feature type="compositionally biased region" description="Basic and acidic residues" evidence="1">
    <location>
        <begin position="87"/>
        <end position="99"/>
    </location>
</feature>
<dbReference type="Gene3D" id="1.25.10.10">
    <property type="entry name" value="Leucine-rich Repeat Variant"/>
    <property type="match status" value="1"/>
</dbReference>
<protein>
    <submittedName>
        <fullName evidence="2">Unnamed protein product</fullName>
    </submittedName>
</protein>
<dbReference type="AlphaFoldDB" id="A0AAN5C1U6"/>
<feature type="region of interest" description="Disordered" evidence="1">
    <location>
        <begin position="82"/>
        <end position="106"/>
    </location>
</feature>
<feature type="compositionally biased region" description="Basic and acidic residues" evidence="1">
    <location>
        <begin position="32"/>
        <end position="53"/>
    </location>
</feature>
<feature type="region of interest" description="Disordered" evidence="1">
    <location>
        <begin position="24"/>
        <end position="66"/>
    </location>
</feature>
<dbReference type="GO" id="GO:0000159">
    <property type="term" value="C:protein phosphatase type 2A complex"/>
    <property type="evidence" value="ECO:0007669"/>
    <property type="project" value="InterPro"/>
</dbReference>
<organism evidence="2 3">
    <name type="scientific">Aspergillus oryzae</name>
    <name type="common">Yellow koji mold</name>
    <dbReference type="NCBI Taxonomy" id="5062"/>
    <lineage>
        <taxon>Eukaryota</taxon>
        <taxon>Fungi</taxon>
        <taxon>Dikarya</taxon>
        <taxon>Ascomycota</taxon>
        <taxon>Pezizomycotina</taxon>
        <taxon>Eurotiomycetes</taxon>
        <taxon>Eurotiomycetidae</taxon>
        <taxon>Eurotiales</taxon>
        <taxon>Aspergillaceae</taxon>
        <taxon>Aspergillus</taxon>
        <taxon>Aspergillus subgen. Circumdati</taxon>
    </lineage>
</organism>
<dbReference type="InterPro" id="IPR011989">
    <property type="entry name" value="ARM-like"/>
</dbReference>
<evidence type="ECO:0000313" key="3">
    <source>
        <dbReference type="Proteomes" id="UP001165205"/>
    </source>
</evidence>
<dbReference type="EMBL" id="BSYA01000141">
    <property type="protein sequence ID" value="GMG34485.1"/>
    <property type="molecule type" value="Genomic_DNA"/>
</dbReference>
<gene>
    <name evidence="2" type="ORF">Aory04_000983600</name>
</gene>